<gene>
    <name evidence="14" type="ORF">LEL_01789</name>
</gene>
<evidence type="ECO:0000256" key="2">
    <source>
        <dbReference type="ARBA" id="ARBA00010992"/>
    </source>
</evidence>
<feature type="transmembrane region" description="Helical" evidence="12">
    <location>
        <begin position="378"/>
        <end position="403"/>
    </location>
</feature>
<feature type="transmembrane region" description="Helical" evidence="12">
    <location>
        <begin position="281"/>
        <end position="303"/>
    </location>
</feature>
<dbReference type="CDD" id="cd17356">
    <property type="entry name" value="MFS_HXT"/>
    <property type="match status" value="1"/>
</dbReference>
<dbReference type="InterPro" id="IPR050360">
    <property type="entry name" value="MFS_Sugar_Transporters"/>
</dbReference>
<feature type="transmembrane region" description="Helical" evidence="12">
    <location>
        <begin position="323"/>
        <end position="345"/>
    </location>
</feature>
<evidence type="ECO:0000256" key="3">
    <source>
        <dbReference type="ARBA" id="ARBA00022448"/>
    </source>
</evidence>
<feature type="transmembrane region" description="Helical" evidence="12">
    <location>
        <begin position="352"/>
        <end position="372"/>
    </location>
</feature>
<feature type="transmembrane region" description="Helical" evidence="12">
    <location>
        <begin position="160"/>
        <end position="181"/>
    </location>
</feature>
<evidence type="ECO:0000256" key="7">
    <source>
        <dbReference type="ARBA" id="ARBA00023136"/>
    </source>
</evidence>
<keyword evidence="15" id="KW-1185">Reference proteome</keyword>
<comment type="similarity">
    <text evidence="2 10">Belongs to the major facilitator superfamily. Sugar transporter (TC 2.A.1.1) family.</text>
</comment>
<feature type="transmembrane region" description="Helical" evidence="12">
    <location>
        <begin position="456"/>
        <end position="478"/>
    </location>
</feature>
<dbReference type="AlphaFoldDB" id="A0A169YJM3"/>
<keyword evidence="6 12" id="KW-1133">Transmembrane helix</keyword>
<dbReference type="InterPro" id="IPR036259">
    <property type="entry name" value="MFS_trans_sf"/>
</dbReference>
<dbReference type="InterPro" id="IPR005828">
    <property type="entry name" value="MFS_sugar_transport-like"/>
</dbReference>
<evidence type="ECO:0000256" key="11">
    <source>
        <dbReference type="SAM" id="MobiDB-lite"/>
    </source>
</evidence>
<feature type="region of interest" description="Disordered" evidence="11">
    <location>
        <begin position="511"/>
        <end position="536"/>
    </location>
</feature>
<reference evidence="14 15" key="1">
    <citation type="journal article" date="2016" name="Genome Biol. Evol.">
        <title>Divergent and convergent evolution of fungal pathogenicity.</title>
        <authorList>
            <person name="Shang Y."/>
            <person name="Xiao G."/>
            <person name="Zheng P."/>
            <person name="Cen K."/>
            <person name="Zhan S."/>
            <person name="Wang C."/>
        </authorList>
    </citation>
    <scope>NUCLEOTIDE SEQUENCE [LARGE SCALE GENOMIC DNA]</scope>
    <source>
        <strain evidence="14 15">RCEF 1005</strain>
    </source>
</reference>
<sequence>MTILALKEDRPTPKAVYNWRVYVCAATASFASCMIGYDSAFIGTTLALPSFVSEFKFAEYSPSRLALLKQNIVSVYQAGAFFGSLGAYYSSYALGRRKTLFLFALIFMLGAGLMLGANAERGLGLILAGRVLAGVGVGGCSNMTPIYISELAPPAVRGRLVGIYELGWQIGGLVGFWINYGVNQTMEPSHSQWLIPFAVQLIPGGLLLIGTLFIPESPRWLFSKGRRQEAIKGLCWMRNLEPTDRYIREEISFIDEELERFNTEVGQGFWRPFKALKERRIQWRFAISTLLFMFQNASGINAINYYSPTVFKSLGITGANTSFLTTGIFGVVKTVLTIVWLLFLIDHLGRRTLLMIGAVGGSLCMWFIGGYIKISGATATAAAAGGGSLSSGGIAAIFFFYLWTAFYTPSWNGTPWVLCSEIFDQNTRSLGQANASANNWLWNFMIARFTEQMFNAWGYGVYFFFASLMLVSCAFTFFCIPETKGIPLEAMDRLFREKPVWRAHGKVMSDLHREGQDREPTLDGVGPEKAHSEEIE</sequence>
<feature type="transmembrane region" description="Helical" evidence="12">
    <location>
        <begin position="21"/>
        <end position="48"/>
    </location>
</feature>
<keyword evidence="3 10" id="KW-0813">Transport</keyword>
<dbReference type="InterPro" id="IPR003663">
    <property type="entry name" value="Sugar/inositol_transpt"/>
</dbReference>
<accession>A0A169YJM3</accession>
<dbReference type="PANTHER" id="PTHR48022">
    <property type="entry name" value="PLASTIDIC GLUCOSE TRANSPORTER 4"/>
    <property type="match status" value="1"/>
</dbReference>
<dbReference type="Proteomes" id="UP000076881">
    <property type="component" value="Unassembled WGS sequence"/>
</dbReference>
<dbReference type="OrthoDB" id="508119at2759"/>
<dbReference type="Gene3D" id="1.20.1250.20">
    <property type="entry name" value="MFS general substrate transporter like domains"/>
    <property type="match status" value="1"/>
</dbReference>
<evidence type="ECO:0000313" key="15">
    <source>
        <dbReference type="Proteomes" id="UP000076881"/>
    </source>
</evidence>
<dbReference type="InterPro" id="IPR020846">
    <property type="entry name" value="MFS_dom"/>
</dbReference>
<evidence type="ECO:0000256" key="1">
    <source>
        <dbReference type="ARBA" id="ARBA00004141"/>
    </source>
</evidence>
<organism evidence="14 15">
    <name type="scientific">Akanthomyces lecanii RCEF 1005</name>
    <dbReference type="NCBI Taxonomy" id="1081108"/>
    <lineage>
        <taxon>Eukaryota</taxon>
        <taxon>Fungi</taxon>
        <taxon>Dikarya</taxon>
        <taxon>Ascomycota</taxon>
        <taxon>Pezizomycotina</taxon>
        <taxon>Sordariomycetes</taxon>
        <taxon>Hypocreomycetidae</taxon>
        <taxon>Hypocreales</taxon>
        <taxon>Cordycipitaceae</taxon>
        <taxon>Akanthomyces</taxon>
        <taxon>Cordyceps confragosa</taxon>
    </lineage>
</organism>
<dbReference type="SUPFAM" id="SSF103473">
    <property type="entry name" value="MFS general substrate transporter"/>
    <property type="match status" value="1"/>
</dbReference>
<evidence type="ECO:0000259" key="13">
    <source>
        <dbReference type="PROSITE" id="PS50850"/>
    </source>
</evidence>
<evidence type="ECO:0000256" key="12">
    <source>
        <dbReference type="SAM" id="Phobius"/>
    </source>
</evidence>
<dbReference type="Pfam" id="PF00083">
    <property type="entry name" value="Sugar_tr"/>
    <property type="match status" value="1"/>
</dbReference>
<comment type="caution">
    <text evidence="14">The sequence shown here is derived from an EMBL/GenBank/DDBJ whole genome shotgun (WGS) entry which is preliminary data.</text>
</comment>
<evidence type="ECO:0000313" key="14">
    <source>
        <dbReference type="EMBL" id="OAA82244.1"/>
    </source>
</evidence>
<dbReference type="PANTHER" id="PTHR48022:SF34">
    <property type="entry name" value="MAJOR FACILITATOR SUPERFAMILY (MFS) PROFILE DOMAIN-CONTAINING PROTEIN-RELATED"/>
    <property type="match status" value="1"/>
</dbReference>
<feature type="transmembrane region" description="Helical" evidence="12">
    <location>
        <begin position="125"/>
        <end position="148"/>
    </location>
</feature>
<dbReference type="PROSITE" id="PS00216">
    <property type="entry name" value="SUGAR_TRANSPORT_1"/>
    <property type="match status" value="1"/>
</dbReference>
<evidence type="ECO:0000256" key="10">
    <source>
        <dbReference type="RuleBase" id="RU003346"/>
    </source>
</evidence>
<dbReference type="GO" id="GO:0016020">
    <property type="term" value="C:membrane"/>
    <property type="evidence" value="ECO:0007669"/>
    <property type="project" value="UniProtKB-SubCell"/>
</dbReference>
<dbReference type="PRINTS" id="PR00171">
    <property type="entry name" value="SUGRTRNSPORT"/>
</dbReference>
<dbReference type="PROSITE" id="PS00217">
    <property type="entry name" value="SUGAR_TRANSPORT_2"/>
    <property type="match status" value="1"/>
</dbReference>
<keyword evidence="4 12" id="KW-0812">Transmembrane</keyword>
<feature type="domain" description="Major facilitator superfamily (MFS) profile" evidence="13">
    <location>
        <begin position="24"/>
        <end position="484"/>
    </location>
</feature>
<keyword evidence="7 12" id="KW-0472">Membrane</keyword>
<dbReference type="InterPro" id="IPR005829">
    <property type="entry name" value="Sugar_transporter_CS"/>
</dbReference>
<feature type="transmembrane region" description="Helical" evidence="12">
    <location>
        <begin position="68"/>
        <end position="88"/>
    </location>
</feature>
<dbReference type="PROSITE" id="PS50850">
    <property type="entry name" value="MFS"/>
    <property type="match status" value="1"/>
</dbReference>
<feature type="transmembrane region" description="Helical" evidence="12">
    <location>
        <begin position="100"/>
        <end position="119"/>
    </location>
</feature>
<protein>
    <recommendedName>
        <fullName evidence="9">Quinate transporter</fullName>
    </recommendedName>
</protein>
<dbReference type="GO" id="GO:0005351">
    <property type="term" value="F:carbohydrate:proton symporter activity"/>
    <property type="evidence" value="ECO:0007669"/>
    <property type="project" value="TreeGrafter"/>
</dbReference>
<evidence type="ECO:0000256" key="9">
    <source>
        <dbReference type="ARBA" id="ARBA00043213"/>
    </source>
</evidence>
<evidence type="ECO:0000256" key="4">
    <source>
        <dbReference type="ARBA" id="ARBA00022692"/>
    </source>
</evidence>
<keyword evidence="5" id="KW-0672">Quinate metabolism</keyword>
<proteinExistence type="inferred from homology"/>
<dbReference type="NCBIfam" id="TIGR00879">
    <property type="entry name" value="SP"/>
    <property type="match status" value="1"/>
</dbReference>
<dbReference type="PROSITE" id="PS51257">
    <property type="entry name" value="PROKAR_LIPOPROTEIN"/>
    <property type="match status" value="1"/>
</dbReference>
<keyword evidence="8" id="KW-0325">Glycoprotein</keyword>
<evidence type="ECO:0000256" key="5">
    <source>
        <dbReference type="ARBA" id="ARBA00022911"/>
    </source>
</evidence>
<comment type="subcellular location">
    <subcellularLocation>
        <location evidence="1">Membrane</location>
        <topology evidence="1">Multi-pass membrane protein</topology>
    </subcellularLocation>
</comment>
<dbReference type="EMBL" id="AZHF01000001">
    <property type="protein sequence ID" value="OAA82244.1"/>
    <property type="molecule type" value="Genomic_DNA"/>
</dbReference>
<name>A0A169YJM3_CORDF</name>
<evidence type="ECO:0000256" key="6">
    <source>
        <dbReference type="ARBA" id="ARBA00022989"/>
    </source>
</evidence>
<evidence type="ECO:0000256" key="8">
    <source>
        <dbReference type="ARBA" id="ARBA00023180"/>
    </source>
</evidence>
<dbReference type="FunFam" id="1.20.1250.20:FF:000026">
    <property type="entry name" value="MFS quinate transporter QutD"/>
    <property type="match status" value="1"/>
</dbReference>
<feature type="transmembrane region" description="Helical" evidence="12">
    <location>
        <begin position="193"/>
        <end position="214"/>
    </location>
</feature>